<name>A0A9D4EXL3_DREPO</name>
<reference evidence="2" key="1">
    <citation type="journal article" date="2019" name="bioRxiv">
        <title>The Genome of the Zebra Mussel, Dreissena polymorpha: A Resource for Invasive Species Research.</title>
        <authorList>
            <person name="McCartney M.A."/>
            <person name="Auch B."/>
            <person name="Kono T."/>
            <person name="Mallez S."/>
            <person name="Zhang Y."/>
            <person name="Obille A."/>
            <person name="Becker A."/>
            <person name="Abrahante J.E."/>
            <person name="Garbe J."/>
            <person name="Badalamenti J.P."/>
            <person name="Herman A."/>
            <person name="Mangelson H."/>
            <person name="Liachko I."/>
            <person name="Sullivan S."/>
            <person name="Sone E.D."/>
            <person name="Koren S."/>
            <person name="Silverstein K.A.T."/>
            <person name="Beckman K.B."/>
            <person name="Gohl D.M."/>
        </authorList>
    </citation>
    <scope>NUCLEOTIDE SEQUENCE</scope>
    <source>
        <strain evidence="2">Duluth1</strain>
        <tissue evidence="2">Whole animal</tissue>
    </source>
</reference>
<dbReference type="EMBL" id="JAIWYP010000008">
    <property type="protein sequence ID" value="KAH3788586.1"/>
    <property type="molecule type" value="Genomic_DNA"/>
</dbReference>
<reference evidence="2" key="2">
    <citation type="submission" date="2020-11" db="EMBL/GenBank/DDBJ databases">
        <authorList>
            <person name="McCartney M.A."/>
            <person name="Auch B."/>
            <person name="Kono T."/>
            <person name="Mallez S."/>
            <person name="Becker A."/>
            <person name="Gohl D.M."/>
            <person name="Silverstein K.A.T."/>
            <person name="Koren S."/>
            <person name="Bechman K.B."/>
            <person name="Herman A."/>
            <person name="Abrahante J.E."/>
            <person name="Garbe J."/>
        </authorList>
    </citation>
    <scope>NUCLEOTIDE SEQUENCE</scope>
    <source>
        <strain evidence="2">Duluth1</strain>
        <tissue evidence="2">Whole animal</tissue>
    </source>
</reference>
<evidence type="ECO:0000313" key="3">
    <source>
        <dbReference type="Proteomes" id="UP000828390"/>
    </source>
</evidence>
<proteinExistence type="predicted"/>
<accession>A0A9D4EXL3</accession>
<evidence type="ECO:0000313" key="1">
    <source>
        <dbReference type="EMBL" id="KAH3788586.1"/>
    </source>
</evidence>
<dbReference type="Proteomes" id="UP000828390">
    <property type="component" value="Unassembled WGS sequence"/>
</dbReference>
<evidence type="ECO:0000313" key="2">
    <source>
        <dbReference type="EMBL" id="KAH3788679.1"/>
    </source>
</evidence>
<sequence>MRYNQTDLPKMVPNSLAASCLRNLDIPLITIYPPIKSHYVAIMHLHMAGAVNSVTDQYKALT</sequence>
<dbReference type="EMBL" id="JAIWYP010000008">
    <property type="protein sequence ID" value="KAH3788679.1"/>
    <property type="molecule type" value="Genomic_DNA"/>
</dbReference>
<comment type="caution">
    <text evidence="2">The sequence shown here is derived from an EMBL/GenBank/DDBJ whole genome shotgun (WGS) entry which is preliminary data.</text>
</comment>
<gene>
    <name evidence="1" type="ORF">DPMN_166731</name>
    <name evidence="2" type="ORF">DPMN_166826</name>
</gene>
<protein>
    <submittedName>
        <fullName evidence="2">Uncharacterized protein</fullName>
    </submittedName>
</protein>
<dbReference type="AlphaFoldDB" id="A0A9D4EXL3"/>
<keyword evidence="3" id="KW-1185">Reference proteome</keyword>
<organism evidence="2 3">
    <name type="scientific">Dreissena polymorpha</name>
    <name type="common">Zebra mussel</name>
    <name type="synonym">Mytilus polymorpha</name>
    <dbReference type="NCBI Taxonomy" id="45954"/>
    <lineage>
        <taxon>Eukaryota</taxon>
        <taxon>Metazoa</taxon>
        <taxon>Spiralia</taxon>
        <taxon>Lophotrochozoa</taxon>
        <taxon>Mollusca</taxon>
        <taxon>Bivalvia</taxon>
        <taxon>Autobranchia</taxon>
        <taxon>Heteroconchia</taxon>
        <taxon>Euheterodonta</taxon>
        <taxon>Imparidentia</taxon>
        <taxon>Neoheterodontei</taxon>
        <taxon>Myida</taxon>
        <taxon>Dreissenoidea</taxon>
        <taxon>Dreissenidae</taxon>
        <taxon>Dreissena</taxon>
    </lineage>
</organism>